<sequence length="99" mass="10673">MTAPTTTTSDSDRCLNACHNNVVTTRSGSLSTVLWRLPPLPPNFLPAQTPSTPGIPRISSQSSIPPYLFEFSNGNSYSENSASDKTIDIIDKVFAVLES</sequence>
<accession>A0A7S4AGF1</accession>
<organism evidence="1">
    <name type="scientific">Pseudo-nitzschia australis</name>
    <dbReference type="NCBI Taxonomy" id="44445"/>
    <lineage>
        <taxon>Eukaryota</taxon>
        <taxon>Sar</taxon>
        <taxon>Stramenopiles</taxon>
        <taxon>Ochrophyta</taxon>
        <taxon>Bacillariophyta</taxon>
        <taxon>Bacillariophyceae</taxon>
        <taxon>Bacillariophycidae</taxon>
        <taxon>Bacillariales</taxon>
        <taxon>Bacillariaceae</taxon>
        <taxon>Pseudo-nitzschia</taxon>
    </lineage>
</organism>
<dbReference type="EMBL" id="HBIX01009586">
    <property type="protein sequence ID" value="CAE0714531.1"/>
    <property type="molecule type" value="Transcribed_RNA"/>
</dbReference>
<evidence type="ECO:0000313" key="1">
    <source>
        <dbReference type="EMBL" id="CAE0714531.1"/>
    </source>
</evidence>
<dbReference type="AlphaFoldDB" id="A0A7S4AGF1"/>
<gene>
    <name evidence="1" type="ORF">PAUS00366_LOCUS7283</name>
</gene>
<proteinExistence type="predicted"/>
<name>A0A7S4AGF1_9STRA</name>
<reference evidence="1" key="1">
    <citation type="submission" date="2021-01" db="EMBL/GenBank/DDBJ databases">
        <authorList>
            <person name="Corre E."/>
            <person name="Pelletier E."/>
            <person name="Niang G."/>
            <person name="Scheremetjew M."/>
            <person name="Finn R."/>
            <person name="Kale V."/>
            <person name="Holt S."/>
            <person name="Cochrane G."/>
            <person name="Meng A."/>
            <person name="Brown T."/>
            <person name="Cohen L."/>
        </authorList>
    </citation>
    <scope>NUCLEOTIDE SEQUENCE</scope>
    <source>
        <strain evidence="1">10249 10 AB</strain>
    </source>
</reference>
<protein>
    <submittedName>
        <fullName evidence="1">Uncharacterized protein</fullName>
    </submittedName>
</protein>